<dbReference type="OrthoDB" id="6899345at2"/>
<comment type="caution">
    <text evidence="1">The sequence shown here is derived from an EMBL/GenBank/DDBJ whole genome shotgun (WGS) entry which is preliminary data.</text>
</comment>
<proteinExistence type="predicted"/>
<dbReference type="SUPFAM" id="SSF55298">
    <property type="entry name" value="YjgF-like"/>
    <property type="match status" value="1"/>
</dbReference>
<gene>
    <name evidence="1" type="ORF">D3870_02405</name>
</gene>
<sequence length="122" mass="13375">MTDIQRSHVGKRLSEIAEYNGVIYLAGQIADDVEQDMRGQTAQVLACVDRLLAEKGSDKSRILQCQIYISDMSLFSQMNEVWDAWVAPGNTPPRATVQAQLASPKKLIEVVVTAASAPRKTA</sequence>
<dbReference type="PANTHER" id="PTHR47328">
    <property type="match status" value="1"/>
</dbReference>
<name>A0A418WXU3_9BURK</name>
<dbReference type="AlphaFoldDB" id="A0A418WXU3"/>
<dbReference type="Proteomes" id="UP000285190">
    <property type="component" value="Unassembled WGS sequence"/>
</dbReference>
<dbReference type="CDD" id="cd06150">
    <property type="entry name" value="YjgF_YER057c_UK114_like_2"/>
    <property type="match status" value="1"/>
</dbReference>
<dbReference type="RefSeq" id="WP_119736364.1">
    <property type="nucleotide sequence ID" value="NZ_QYUN01000002.1"/>
</dbReference>
<evidence type="ECO:0000313" key="1">
    <source>
        <dbReference type="EMBL" id="RJG05017.1"/>
    </source>
</evidence>
<reference evidence="1 2" key="1">
    <citation type="submission" date="2018-09" db="EMBL/GenBank/DDBJ databases">
        <authorList>
            <person name="Zhu H."/>
        </authorList>
    </citation>
    <scope>NUCLEOTIDE SEQUENCE [LARGE SCALE GENOMIC DNA]</scope>
    <source>
        <strain evidence="1 2">K2R10-39</strain>
    </source>
</reference>
<evidence type="ECO:0000313" key="2">
    <source>
        <dbReference type="Proteomes" id="UP000285190"/>
    </source>
</evidence>
<dbReference type="Pfam" id="PF01042">
    <property type="entry name" value="Ribonuc_L-PSP"/>
    <property type="match status" value="1"/>
</dbReference>
<dbReference type="Gene3D" id="3.30.1330.40">
    <property type="entry name" value="RutC-like"/>
    <property type="match status" value="1"/>
</dbReference>
<dbReference type="PANTHER" id="PTHR47328:SF1">
    <property type="entry name" value="RUTC FAMILY PROTEIN YOAB"/>
    <property type="match status" value="1"/>
</dbReference>
<organism evidence="1 2">
    <name type="scientific">Noviherbaspirillum cavernae</name>
    <dbReference type="NCBI Taxonomy" id="2320862"/>
    <lineage>
        <taxon>Bacteria</taxon>
        <taxon>Pseudomonadati</taxon>
        <taxon>Pseudomonadota</taxon>
        <taxon>Betaproteobacteria</taxon>
        <taxon>Burkholderiales</taxon>
        <taxon>Oxalobacteraceae</taxon>
        <taxon>Noviherbaspirillum</taxon>
    </lineage>
</organism>
<dbReference type="InterPro" id="IPR006175">
    <property type="entry name" value="YjgF/YER057c/UK114"/>
</dbReference>
<dbReference type="EMBL" id="QYUN01000002">
    <property type="protein sequence ID" value="RJG05017.1"/>
    <property type="molecule type" value="Genomic_DNA"/>
</dbReference>
<keyword evidence="2" id="KW-1185">Reference proteome</keyword>
<protein>
    <submittedName>
        <fullName evidence="1">RidA family protein</fullName>
    </submittedName>
</protein>
<dbReference type="InterPro" id="IPR035709">
    <property type="entry name" value="YoaB-like"/>
</dbReference>
<accession>A0A418WXU3</accession>
<dbReference type="InterPro" id="IPR035959">
    <property type="entry name" value="RutC-like_sf"/>
</dbReference>